<dbReference type="Proteomes" id="UP001174691">
    <property type="component" value="Unassembled WGS sequence"/>
</dbReference>
<accession>A0AA38VRZ9</accession>
<feature type="region of interest" description="Disordered" evidence="1">
    <location>
        <begin position="222"/>
        <end position="241"/>
    </location>
</feature>
<feature type="domain" description="LYR motif-containing protein Cup1-like N-terminal" evidence="2">
    <location>
        <begin position="15"/>
        <end position="94"/>
    </location>
</feature>
<feature type="compositionally biased region" description="Basic and acidic residues" evidence="1">
    <location>
        <begin position="102"/>
        <end position="111"/>
    </location>
</feature>
<feature type="region of interest" description="Disordered" evidence="1">
    <location>
        <begin position="101"/>
        <end position="121"/>
    </location>
</feature>
<proteinExistence type="predicted"/>
<protein>
    <recommendedName>
        <fullName evidence="2">LYR motif-containing protein Cup1-like N-terminal domain-containing protein</fullName>
    </recommendedName>
</protein>
<evidence type="ECO:0000313" key="4">
    <source>
        <dbReference type="Proteomes" id="UP001174691"/>
    </source>
</evidence>
<gene>
    <name evidence="3" type="ORF">NKR19_g6986</name>
</gene>
<dbReference type="Pfam" id="PF20263">
    <property type="entry name" value="LYRM2-like"/>
    <property type="match status" value="1"/>
</dbReference>
<organism evidence="3 4">
    <name type="scientific">Coniochaeta hoffmannii</name>
    <dbReference type="NCBI Taxonomy" id="91930"/>
    <lineage>
        <taxon>Eukaryota</taxon>
        <taxon>Fungi</taxon>
        <taxon>Dikarya</taxon>
        <taxon>Ascomycota</taxon>
        <taxon>Pezizomycotina</taxon>
        <taxon>Sordariomycetes</taxon>
        <taxon>Sordariomycetidae</taxon>
        <taxon>Coniochaetales</taxon>
        <taxon>Coniochaetaceae</taxon>
        <taxon>Coniochaeta</taxon>
    </lineage>
</organism>
<comment type="caution">
    <text evidence="3">The sequence shown here is derived from an EMBL/GenBank/DDBJ whole genome shotgun (WGS) entry which is preliminary data.</text>
</comment>
<sequence>MSGLQIPPPRTTLHLYRHLLREASYLPPAVKPFFWDRIRTRFRLHQGDAEPRARVQKAHKDLRYLRSANAGHLLRMRRVLMMGFGRAGRRRRELISALIQKTESRPAEADNRPGSAATGELAGPADDDVFWHDWLSHWDKAKVLALAKAQALVDLPETSLPTGRFADPHKQVPTENIWGKPLAKKLARSKLRKEYKAVIKRLLPPVEDAEWELLRSLATGQAGPQYDAPKRRTVATSEGARGGSWGWESYVLKPVRAADADRHAPYHEPVMETAVR</sequence>
<dbReference type="CDD" id="cd20273">
    <property type="entry name" value="Complex1_LYR_unchar"/>
    <property type="match status" value="1"/>
</dbReference>
<reference evidence="3" key="1">
    <citation type="submission" date="2022-07" db="EMBL/GenBank/DDBJ databases">
        <title>Fungi with potential for degradation of polypropylene.</title>
        <authorList>
            <person name="Gostincar C."/>
        </authorList>
    </citation>
    <scope>NUCLEOTIDE SEQUENCE</scope>
    <source>
        <strain evidence="3">EXF-13287</strain>
    </source>
</reference>
<dbReference type="EMBL" id="JANBVN010000116">
    <property type="protein sequence ID" value="KAJ9143159.1"/>
    <property type="molecule type" value="Genomic_DNA"/>
</dbReference>
<keyword evidence="4" id="KW-1185">Reference proteome</keyword>
<dbReference type="AlphaFoldDB" id="A0AA38VRZ9"/>
<evidence type="ECO:0000313" key="3">
    <source>
        <dbReference type="EMBL" id="KAJ9143159.1"/>
    </source>
</evidence>
<evidence type="ECO:0000256" key="1">
    <source>
        <dbReference type="SAM" id="MobiDB-lite"/>
    </source>
</evidence>
<dbReference type="InterPro" id="IPR046896">
    <property type="entry name" value="Cup1-like_N"/>
</dbReference>
<name>A0AA38VRZ9_9PEZI</name>
<evidence type="ECO:0000259" key="2">
    <source>
        <dbReference type="Pfam" id="PF20263"/>
    </source>
</evidence>